<feature type="region of interest" description="Disordered" evidence="1">
    <location>
        <begin position="721"/>
        <end position="741"/>
    </location>
</feature>
<dbReference type="Pfam" id="PF04488">
    <property type="entry name" value="Gly_transf_sug"/>
    <property type="match status" value="1"/>
</dbReference>
<accession>C5L0N6</accession>
<dbReference type="GO" id="GO:0005634">
    <property type="term" value="C:nucleus"/>
    <property type="evidence" value="ECO:0007669"/>
    <property type="project" value="TreeGrafter"/>
</dbReference>
<feature type="compositionally biased region" description="Acidic residues" evidence="1">
    <location>
        <begin position="724"/>
        <end position="733"/>
    </location>
</feature>
<dbReference type="Proteomes" id="UP000007800">
    <property type="component" value="Unassembled WGS sequence"/>
</dbReference>
<dbReference type="InParanoid" id="C5L0N6"/>
<gene>
    <name evidence="3" type="ORF">Pmar_PMAR022126</name>
</gene>
<feature type="region of interest" description="Disordered" evidence="1">
    <location>
        <begin position="236"/>
        <end position="274"/>
    </location>
</feature>
<protein>
    <recommendedName>
        <fullName evidence="2">PCI domain-containing protein</fullName>
    </recommendedName>
</protein>
<dbReference type="PROSITE" id="PS50250">
    <property type="entry name" value="PCI"/>
    <property type="match status" value="1"/>
</dbReference>
<sequence>MDEVGGLQLLGVVLSELFRYSVIYLNGGVYFDIDTRCKESIEDLLRPSDDLVFSFGNMPTQQVSQWGFAASPRNPILRELFETAIEKILSHDEGRGIPKRIDEFVSMELMDRTVKKAVGVASLHAGMEYKTNDGISVRVLPQDGGEHWNGRVDFKYGGYEKDLKNSTESPVEKQRVCGMFNVLPAAQQEQVRQHVQEYAKTLNKQQPNSTKKGIALYQFWKTMVYHLYEHAVEQKQVRPPRASPPPAAPQQQAAVVASTSSSPQQSTPQSVYQPQQQQQQAAMYMMYQQQQQQQAAMAYQQAWYNQQRSAVGGPAGHYNQPGAAAVIQNAMKNKAAASQHPPGMLQWVQRLYASLGGRPSMSQELRTARLSAADTVVKEITNKLKAEGTYWTTDWNHYPVPPERDIDARVDPKLWEQEATSLMVPSPKRSRRGGSPKKKSPSRRLSGVNKKGQANKRKGKLQAKAKKGAISMMQGATTQEELRRRQQRMERFKADEAASSSSVVGGLWTDDANGSAAPRIAPLDVNFSFGVDESEVFDQTVDFVVVGTCQKMEKSYLRLTSQPDPSLVRPPAVLKKWMEHLREFHRSKSRDWEYIGEQLKDLTVQNMKDEFTRSVYEANARWALEAEDLGQFNQCQTQLKYLYAAEGANDDNVTCEFLCYRLLYYSLQSLRADEMKFLRMLTSEQRHHPYVVFAKRIRQAMATNDYKACFRLVRIARRESSEVDHDDEEDGEDSTPRSIPTRAAPTHAYHLLRLFLQRLRLKALRTITKAYQTYPVGHLVEVLDFTDVKDASTWLIEHGLTLKTWSDGEAHIQCKPSHAAICNHPGSRPPYHLKHPKQYFDFKTFRNMLKHKKQTMGRAEKRIIKRVYAKPPPSDDWDVLRFLQEMEFGENAEEVASCFEDWSDFISSDYEDVQRVEMAPEQRRKLLVYLRKFNHGVWPIEEYQERFKGTPLENEGKPWTEEDDKKLVELAEVYDINFGDPWIYLSYWHRHVTLFQRKRISDLLTRQVDINCLPTLDVLDALSASEISC</sequence>
<evidence type="ECO:0000256" key="1">
    <source>
        <dbReference type="SAM" id="MobiDB-lite"/>
    </source>
</evidence>
<dbReference type="InterPro" id="IPR029044">
    <property type="entry name" value="Nucleotide-diphossugar_trans"/>
</dbReference>
<feature type="compositionally biased region" description="Low complexity" evidence="1">
    <location>
        <begin position="249"/>
        <end position="274"/>
    </location>
</feature>
<feature type="region of interest" description="Disordered" evidence="1">
    <location>
        <begin position="418"/>
        <end position="479"/>
    </location>
</feature>
<evidence type="ECO:0000313" key="4">
    <source>
        <dbReference type="Proteomes" id="UP000007800"/>
    </source>
</evidence>
<dbReference type="PANTHER" id="PTHR12436">
    <property type="entry name" value="80 KDA MCM3-ASSOCIATED PROTEIN"/>
    <property type="match status" value="1"/>
</dbReference>
<dbReference type="RefSeq" id="XP_002777893.1">
    <property type="nucleotide sequence ID" value="XM_002777847.1"/>
</dbReference>
<proteinExistence type="predicted"/>
<feature type="compositionally biased region" description="Basic residues" evidence="1">
    <location>
        <begin position="428"/>
        <end position="442"/>
    </location>
</feature>
<organism evidence="4">
    <name type="scientific">Perkinsus marinus (strain ATCC 50983 / TXsc)</name>
    <dbReference type="NCBI Taxonomy" id="423536"/>
    <lineage>
        <taxon>Eukaryota</taxon>
        <taxon>Sar</taxon>
        <taxon>Alveolata</taxon>
        <taxon>Perkinsozoa</taxon>
        <taxon>Perkinsea</taxon>
        <taxon>Perkinsida</taxon>
        <taxon>Perkinsidae</taxon>
        <taxon>Perkinsus</taxon>
    </lineage>
</organism>
<evidence type="ECO:0000259" key="2">
    <source>
        <dbReference type="PROSITE" id="PS50250"/>
    </source>
</evidence>
<dbReference type="OrthoDB" id="408360at2759"/>
<dbReference type="InterPro" id="IPR000717">
    <property type="entry name" value="PCI_dom"/>
</dbReference>
<evidence type="ECO:0000313" key="3">
    <source>
        <dbReference type="EMBL" id="EER09688.1"/>
    </source>
</evidence>
<dbReference type="GeneID" id="9086964"/>
<name>C5L0N6_PERM5</name>
<keyword evidence="4" id="KW-1185">Reference proteome</keyword>
<dbReference type="InterPro" id="IPR007577">
    <property type="entry name" value="GlycoTrfase_DXD_sugar-bd_CS"/>
</dbReference>
<dbReference type="Gene3D" id="1.25.40.990">
    <property type="match status" value="1"/>
</dbReference>
<feature type="domain" description="PCI" evidence="2">
    <location>
        <begin position="628"/>
        <end position="830"/>
    </location>
</feature>
<dbReference type="InterPro" id="IPR045107">
    <property type="entry name" value="SAC3/GANP/THP3"/>
</dbReference>
<dbReference type="PANTHER" id="PTHR12436:SF4">
    <property type="entry name" value="LEUKOCYTE RECEPTOR CLUSTER MEMBER 8"/>
    <property type="match status" value="1"/>
</dbReference>
<feature type="compositionally biased region" description="Basic residues" evidence="1">
    <location>
        <begin position="453"/>
        <end position="467"/>
    </location>
</feature>
<dbReference type="AlphaFoldDB" id="C5L0N6"/>
<dbReference type="EMBL" id="GG678123">
    <property type="protein sequence ID" value="EER09688.1"/>
    <property type="molecule type" value="Genomic_DNA"/>
</dbReference>
<reference evidence="3 4" key="1">
    <citation type="submission" date="2008-07" db="EMBL/GenBank/DDBJ databases">
        <authorList>
            <person name="El-Sayed N."/>
            <person name="Caler E."/>
            <person name="Inman J."/>
            <person name="Amedeo P."/>
            <person name="Hass B."/>
            <person name="Wortman J."/>
        </authorList>
    </citation>
    <scope>NUCLEOTIDE SEQUENCE [LARGE SCALE GENOMIC DNA]</scope>
    <source>
        <strain evidence="4">ATCC 50983 / TXsc</strain>
    </source>
</reference>
<dbReference type="SUPFAM" id="SSF53448">
    <property type="entry name" value="Nucleotide-diphospho-sugar transferases"/>
    <property type="match status" value="1"/>
</dbReference>
<dbReference type="Gene3D" id="3.90.550.20">
    <property type="match status" value="1"/>
</dbReference>